<dbReference type="InterPro" id="IPR014756">
    <property type="entry name" value="Ig_E-set"/>
</dbReference>
<dbReference type="PANTHER" id="PTHR38537:SF13">
    <property type="entry name" value="JITTERBUG, ISOFORM N"/>
    <property type="match status" value="1"/>
</dbReference>
<dbReference type="InterPro" id="IPR013783">
    <property type="entry name" value="Ig-like_fold"/>
</dbReference>
<feature type="repeat" description="Filamin" evidence="3">
    <location>
        <begin position="1007"/>
        <end position="1098"/>
    </location>
</feature>
<feature type="repeat" description="Filamin" evidence="3">
    <location>
        <begin position="820"/>
        <end position="905"/>
    </location>
</feature>
<evidence type="ECO:0000256" key="1">
    <source>
        <dbReference type="ARBA" id="ARBA00009238"/>
    </source>
</evidence>
<feature type="repeat" description="Filamin" evidence="3">
    <location>
        <begin position="181"/>
        <end position="275"/>
    </location>
</feature>
<evidence type="ECO:0000256" key="2">
    <source>
        <dbReference type="ARBA" id="ARBA00022737"/>
    </source>
</evidence>
<dbReference type="Pfam" id="PF00630">
    <property type="entry name" value="Filamin"/>
    <property type="match status" value="17"/>
</dbReference>
<feature type="repeat" description="Filamin" evidence="3">
    <location>
        <begin position="542"/>
        <end position="635"/>
    </location>
</feature>
<dbReference type="InterPro" id="IPR001298">
    <property type="entry name" value="Filamin/ABP280_rpt"/>
</dbReference>
<feature type="repeat" description="Filamin" evidence="3">
    <location>
        <begin position="1666"/>
        <end position="1713"/>
    </location>
</feature>
<dbReference type="CTD" id="43997"/>
<feature type="repeat" description="Filamin" evidence="3">
    <location>
        <begin position="1099"/>
        <end position="1193"/>
    </location>
</feature>
<dbReference type="FunFam" id="2.60.40.10:FF:001145">
    <property type="entry name" value="Jitterbug, isoform I"/>
    <property type="match status" value="1"/>
</dbReference>
<feature type="repeat" description="Filamin" evidence="3">
    <location>
        <begin position="1191"/>
        <end position="1284"/>
    </location>
</feature>
<dbReference type="PROSITE" id="PS50194">
    <property type="entry name" value="FILAMIN_REPEAT"/>
    <property type="match status" value="19"/>
</dbReference>
<dbReference type="RefSeq" id="XP_047736004.1">
    <property type="nucleotide sequence ID" value="XM_047880048.1"/>
</dbReference>
<dbReference type="OMA" id="REFDIPM"/>
<evidence type="ECO:0000313" key="4">
    <source>
        <dbReference type="Proteomes" id="UP000694843"/>
    </source>
</evidence>
<evidence type="ECO:0000313" key="5">
    <source>
        <dbReference type="RefSeq" id="XP_047736004.1"/>
    </source>
</evidence>
<feature type="repeat" description="Filamin" evidence="3">
    <location>
        <begin position="916"/>
        <end position="1009"/>
    </location>
</feature>
<feature type="repeat" description="Filamin" evidence="3">
    <location>
        <begin position="2"/>
        <end position="90"/>
    </location>
</feature>
<dbReference type="FunFam" id="2.60.40.10:FF:001473">
    <property type="entry name" value="Jitterbug, isoform C"/>
    <property type="match status" value="2"/>
</dbReference>
<feature type="repeat" description="Filamin" evidence="3">
    <location>
        <begin position="363"/>
        <end position="457"/>
    </location>
</feature>
<gene>
    <name evidence="5" type="primary">LOC108675262</name>
</gene>
<dbReference type="Gene3D" id="2.60.40.10">
    <property type="entry name" value="Immunoglobulins"/>
    <property type="match status" value="19"/>
</dbReference>
<feature type="repeat" description="Filamin" evidence="3">
    <location>
        <begin position="646"/>
        <end position="724"/>
    </location>
</feature>
<reference evidence="5" key="1">
    <citation type="submission" date="2025-08" db="UniProtKB">
        <authorList>
            <consortium name="RefSeq"/>
        </authorList>
    </citation>
    <scope>IDENTIFICATION</scope>
</reference>
<dbReference type="PANTHER" id="PTHR38537">
    <property type="entry name" value="JITTERBUG, ISOFORM N"/>
    <property type="match status" value="1"/>
</dbReference>
<dbReference type="GO" id="GO:0030036">
    <property type="term" value="P:actin cytoskeleton organization"/>
    <property type="evidence" value="ECO:0007669"/>
    <property type="project" value="InterPro"/>
</dbReference>
<dbReference type="SMART" id="SM00557">
    <property type="entry name" value="IG_FLMN"/>
    <property type="match status" value="19"/>
</dbReference>
<keyword evidence="2" id="KW-0677">Repeat</keyword>
<dbReference type="OrthoDB" id="18740at2759"/>
<feature type="repeat" description="Filamin" evidence="3">
    <location>
        <begin position="86"/>
        <end position="183"/>
    </location>
</feature>
<evidence type="ECO:0000256" key="3">
    <source>
        <dbReference type="PROSITE-ProRule" id="PRU00087"/>
    </source>
</evidence>
<dbReference type="KEGG" id="hazt:108675262"/>
<feature type="repeat" description="Filamin" evidence="3">
    <location>
        <begin position="286"/>
        <end position="364"/>
    </location>
</feature>
<comment type="similarity">
    <text evidence="1">Belongs to the filamin family.</text>
</comment>
<dbReference type="Proteomes" id="UP000694843">
    <property type="component" value="Unplaced"/>
</dbReference>
<sequence>MEGGRGGGRVAVLGDSIKHFPAGQTSVFDIAAPGVRKEDFVVHIASPTKRPVAHQVTEGAGGVVQVAFTTTEVGSYVVEVAAGGQKVAGSPFIAKAYDAGLIRVSDVPNGVVGQPCQFRVDASQAGEGQLEISINDGEVPNHVQVLGGGRCLVSFTPDAAKTHTIDIKFNGETVRGCPFRCRVADTSRVSLTLRHLELVPLGRPAAFNIAVDGGGSAELTVTVRTPSQSTLPVRVSGSVKAGFTAEFTPDEVGAHTIIVNYNDSAVSGTPFTCKVYDASKVGVSLLPRGAIGKSLQFIVDASEAGEGNLEISISGHGRNIPTQVHPQGSARFAVSFVPLEAIDHVINISFNKEPVSGSPFVAKVQADPNRIVVSGQSLAATAVGKPSFFTIANVAGSVEDLEVNVEGPNGLPVSAQVQDKGDQTFRVEFSPKVAGEHRIHVSYLGENIPGSPFSCKVYDVNAIKVRPTERGMVGKPVTFLVETNNAGPGNLEVTVNSGQVPTSAQAQGNHEYAISFSPKEARPHVVELRFNGENVPGSPFTCDVVDVSRVTVAGSGLEKVPVDKVAAFTVDAQASADQLGVHIVSPSRQVVEAKVVPGHAGKLDVLYTPREVGDHTVEVRVAGALVPGSPFLVKAFDSSKVKVTEVSSGVVGKPVYFSIDASQAGAGNLEIIVSVNNRNVPNYVQSEGHARFRVNFKPKEAALHTLSVKFNGEPVAGSPFKCRVTDSSQVLVSGPGIKMSSLARPASFTIDPRGADIGECLVHVTSPSGVKVPVHLIGEFPKKVTAEFQPTEVGPHTVSVLLDGEPVSGSPFTCNIYDVTRVQVTGLDNTKVNRPVTFTVDASQAGEGTLELVVTTAKASVRAEVAAKSRGLYDVTFTPHEAIPHFVNITFNEEDVIGSPFKCDVRELEPREVRSIHRKESQMVTAKGEGLKKIVTGSFASFTVDTKGLEGDLDIRVDGPDGLEVPSSLVRLKNGLHRAEYKPEKVGPYSVTILHHGSPIATSPFVVEASDPRLVAVEVVNECVAGSECGIRVNAADAGRGALSVGVRAAGQDVKHSIRDLGAGMYQVLFYPIAPVPHKVDVRYNGIPIRPNAFDIPVKNPASGNFMTATGLGLYQARVNKLTAFVIETMKQDTKDFDVLVTGPRNWAVPVKCYKQKDGNLLAEYTLNAPGQYRIDVLCSGTHVQGSPFTCSAYDASKVIMEKSRTSVAVGDTCKVKLDTSAAGAGDIEAFVLSSSGKRDNVEITVAQDGGKILEWEPQDPGQYKITLLYGGEEIPGSPLTVDVGEIGLASVSGPGLMRGCVDNPQHFMIDGRGLMGEPQVWVDGPDSVARVSIKKVENGVFQVTYVPHEVGIFDVRVQWNNREVAGSPYHPKIIDPSRVRLIGGWTDLRDSEDRLQLIPKQETRLAFDISDAGPGRLKAYLVSEGSEAKEIDCNVEQIGNRAKVSLLPPAPGNYKVNLLYNDLPLPESPVTAHAPAIAGSDHTRVTLKGHGLTSARCGEPTEFIIDGSNAGPGAPDVNMAGNKADVAVDVKSEGGGIWRATYTPRLPGTYLLNVMWSDRQVRGCPLKVQVEGSADASRVVCSGDGLRHGMVGHDIKSFIDTRRAGPGELTARCTGPTKMAVCELYDHRDGTFTLNIRPQEAGRHQLTMMYEGEHVPGSPYLIKVAGAPDPSKVRVYGPGIEHGVLATYQSRFICDTRGAGAGQLTVRIRGPKDPWLCVMSQPWYPYQQIHGCELRGDYSPAGPGAPSDFYGSIGYGTGTYGGALSMGGATSWRGSQAQL</sequence>
<dbReference type="InterPro" id="IPR017868">
    <property type="entry name" value="Filamin/ABP280_repeat-like"/>
</dbReference>
<protein>
    <submittedName>
        <fullName evidence="5">Filamin-A</fullName>
    </submittedName>
</protein>
<feature type="repeat" description="Filamin" evidence="3">
    <location>
        <begin position="1572"/>
        <end position="1665"/>
    </location>
</feature>
<name>A0A979FI67_HYAAZ</name>
<proteinExistence type="inferred from homology"/>
<keyword evidence="4" id="KW-1185">Reference proteome</keyword>
<feature type="repeat" description="Filamin" evidence="3">
    <location>
        <begin position="469"/>
        <end position="544"/>
    </location>
</feature>
<dbReference type="SUPFAM" id="SSF81296">
    <property type="entry name" value="E set domains"/>
    <property type="match status" value="19"/>
</dbReference>
<feature type="repeat" description="Filamin" evidence="3">
    <location>
        <begin position="722"/>
        <end position="816"/>
    </location>
</feature>
<accession>A0A979FI67</accession>
<dbReference type="GO" id="GO:0051015">
    <property type="term" value="F:actin filament binding"/>
    <property type="evidence" value="ECO:0007669"/>
    <property type="project" value="InterPro"/>
</dbReference>
<dbReference type="InterPro" id="IPR044801">
    <property type="entry name" value="Filamin"/>
</dbReference>
<feature type="repeat" description="Filamin" evidence="3">
    <location>
        <begin position="1478"/>
        <end position="1571"/>
    </location>
</feature>
<feature type="repeat" description="Filamin" evidence="3">
    <location>
        <begin position="1282"/>
        <end position="1374"/>
    </location>
</feature>
<feature type="repeat" description="Filamin" evidence="3">
    <location>
        <begin position="1372"/>
        <end position="1475"/>
    </location>
</feature>
<organism evidence="4 5">
    <name type="scientific">Hyalella azteca</name>
    <name type="common">Amphipod</name>
    <dbReference type="NCBI Taxonomy" id="294128"/>
    <lineage>
        <taxon>Eukaryota</taxon>
        <taxon>Metazoa</taxon>
        <taxon>Ecdysozoa</taxon>
        <taxon>Arthropoda</taxon>
        <taxon>Crustacea</taxon>
        <taxon>Multicrustacea</taxon>
        <taxon>Malacostraca</taxon>
        <taxon>Eumalacostraca</taxon>
        <taxon>Peracarida</taxon>
        <taxon>Amphipoda</taxon>
        <taxon>Senticaudata</taxon>
        <taxon>Talitrida</taxon>
        <taxon>Talitroidea</taxon>
        <taxon>Hyalellidae</taxon>
        <taxon>Hyalella</taxon>
    </lineage>
</organism>
<dbReference type="GeneID" id="108675262"/>